<keyword evidence="2 4" id="KW-0479">Metal-binding</keyword>
<dbReference type="InterPro" id="IPR036909">
    <property type="entry name" value="Cyt_c-like_dom_sf"/>
</dbReference>
<protein>
    <submittedName>
        <fullName evidence="6">Cytochrome C</fullName>
    </submittedName>
</protein>
<keyword evidence="7" id="KW-1185">Reference proteome</keyword>
<feature type="domain" description="Cytochrome c" evidence="5">
    <location>
        <begin position="42"/>
        <end position="151"/>
    </location>
</feature>
<keyword evidence="3 4" id="KW-0408">Iron</keyword>
<accession>A0ABV7NAT8</accession>
<evidence type="ECO:0000259" key="5">
    <source>
        <dbReference type="PROSITE" id="PS51007"/>
    </source>
</evidence>
<evidence type="ECO:0000313" key="7">
    <source>
        <dbReference type="Proteomes" id="UP001595681"/>
    </source>
</evidence>
<sequence>MSTDMLSRSVRPILGSALLLLGATAGLRAALPPMGLLPAAITDPEMARADYVEQCAGCHGVNGSTAPAQLPELRGRVGWFLCTPAARAYLIRLPNVAHSRIKDNQQLADMMNYVVFGLGGASAPSGSKPFTADEIARERAQALSTTMLKAERARQVDSAIRQCGAPASLRLLYPGQKG</sequence>
<dbReference type="EMBL" id="JBHRVU010000004">
    <property type="protein sequence ID" value="MFC3440616.1"/>
    <property type="molecule type" value="Genomic_DNA"/>
</dbReference>
<evidence type="ECO:0000313" key="6">
    <source>
        <dbReference type="EMBL" id="MFC3440616.1"/>
    </source>
</evidence>
<keyword evidence="1 4" id="KW-0349">Heme</keyword>
<dbReference type="InterPro" id="IPR009056">
    <property type="entry name" value="Cyt_c-like_dom"/>
</dbReference>
<dbReference type="Gene3D" id="1.10.760.10">
    <property type="entry name" value="Cytochrome c-like domain"/>
    <property type="match status" value="2"/>
</dbReference>
<dbReference type="RefSeq" id="WP_380793758.1">
    <property type="nucleotide sequence ID" value="NZ_JBHRVU010000004.1"/>
</dbReference>
<name>A0ABV7NAT8_9SPHN</name>
<evidence type="ECO:0000256" key="2">
    <source>
        <dbReference type="ARBA" id="ARBA00022723"/>
    </source>
</evidence>
<evidence type="ECO:0000256" key="1">
    <source>
        <dbReference type="ARBA" id="ARBA00022617"/>
    </source>
</evidence>
<reference evidence="7" key="1">
    <citation type="journal article" date="2019" name="Int. J. Syst. Evol. Microbiol.">
        <title>The Global Catalogue of Microorganisms (GCM) 10K type strain sequencing project: providing services to taxonomists for standard genome sequencing and annotation.</title>
        <authorList>
            <consortium name="The Broad Institute Genomics Platform"/>
            <consortium name="The Broad Institute Genome Sequencing Center for Infectious Disease"/>
            <person name="Wu L."/>
            <person name="Ma J."/>
        </authorList>
    </citation>
    <scope>NUCLEOTIDE SEQUENCE [LARGE SCALE GENOMIC DNA]</scope>
    <source>
        <strain evidence="7">CCM 7491</strain>
    </source>
</reference>
<comment type="caution">
    <text evidence="6">The sequence shown here is derived from an EMBL/GenBank/DDBJ whole genome shotgun (WGS) entry which is preliminary data.</text>
</comment>
<evidence type="ECO:0000256" key="4">
    <source>
        <dbReference type="PROSITE-ProRule" id="PRU00433"/>
    </source>
</evidence>
<organism evidence="6 7">
    <name type="scientific">Sphingobium rhizovicinum</name>
    <dbReference type="NCBI Taxonomy" id="432308"/>
    <lineage>
        <taxon>Bacteria</taxon>
        <taxon>Pseudomonadati</taxon>
        <taxon>Pseudomonadota</taxon>
        <taxon>Alphaproteobacteria</taxon>
        <taxon>Sphingomonadales</taxon>
        <taxon>Sphingomonadaceae</taxon>
        <taxon>Sphingobium</taxon>
    </lineage>
</organism>
<dbReference type="SUPFAM" id="SSF46626">
    <property type="entry name" value="Cytochrome c"/>
    <property type="match status" value="1"/>
</dbReference>
<proteinExistence type="predicted"/>
<evidence type="ECO:0000256" key="3">
    <source>
        <dbReference type="ARBA" id="ARBA00023004"/>
    </source>
</evidence>
<dbReference type="PROSITE" id="PS51007">
    <property type="entry name" value="CYTC"/>
    <property type="match status" value="1"/>
</dbReference>
<dbReference type="Proteomes" id="UP001595681">
    <property type="component" value="Unassembled WGS sequence"/>
</dbReference>
<gene>
    <name evidence="6" type="ORF">ACFOKF_05285</name>
</gene>